<sequence>MLKKKKRFLRPPGARTEKEFLSRCLQCGQCAQVCIYDCIVMRTGFNPFVAGTPEINPRVAACHLCMRCSAICPSDALHDIPIEEVRMGFAVIDREKCFQWAGTLLCRSCYERCPVKWVAMKLERGEYPVITEKCAGCGLCEHVCPAHAITITPTRFVEEGGEKTDDGGKG</sequence>
<dbReference type="RefSeq" id="WP_228856069.1">
    <property type="nucleotide sequence ID" value="NZ_AP024086.1"/>
</dbReference>
<dbReference type="InterPro" id="IPR017896">
    <property type="entry name" value="4Fe4S_Fe-S-bd"/>
</dbReference>
<dbReference type="PROSITE" id="PS00198">
    <property type="entry name" value="4FE4S_FER_1"/>
    <property type="match status" value="2"/>
</dbReference>
<dbReference type="InterPro" id="IPR017900">
    <property type="entry name" value="4Fe4S_Fe_S_CS"/>
</dbReference>
<dbReference type="PANTHER" id="PTHR43687:SF1">
    <property type="entry name" value="FERREDOXIN III"/>
    <property type="match status" value="1"/>
</dbReference>
<dbReference type="CDD" id="cd16373">
    <property type="entry name" value="DMSOR_beta_like"/>
    <property type="match status" value="1"/>
</dbReference>
<feature type="domain" description="4Fe-4S ferredoxin-type" evidence="5">
    <location>
        <begin position="125"/>
        <end position="154"/>
    </location>
</feature>
<dbReference type="InterPro" id="IPR050572">
    <property type="entry name" value="Fe-S_Ferredoxin"/>
</dbReference>
<keyword evidence="2" id="KW-0479">Metal-binding</keyword>
<keyword evidence="4" id="KW-0411">Iron-sulfur</keyword>
<dbReference type="GO" id="GO:0046872">
    <property type="term" value="F:metal ion binding"/>
    <property type="evidence" value="ECO:0007669"/>
    <property type="project" value="UniProtKB-KW"/>
</dbReference>
<dbReference type="Proteomes" id="UP000826725">
    <property type="component" value="Chromosome"/>
</dbReference>
<dbReference type="PANTHER" id="PTHR43687">
    <property type="entry name" value="ADENYLYLSULFATE REDUCTASE, BETA SUBUNIT"/>
    <property type="match status" value="1"/>
</dbReference>
<keyword evidence="7" id="KW-1185">Reference proteome</keyword>
<feature type="domain" description="4Fe-4S ferredoxin-type" evidence="5">
    <location>
        <begin position="14"/>
        <end position="44"/>
    </location>
</feature>
<evidence type="ECO:0000256" key="3">
    <source>
        <dbReference type="ARBA" id="ARBA00023004"/>
    </source>
</evidence>
<evidence type="ECO:0000256" key="2">
    <source>
        <dbReference type="ARBA" id="ARBA00022723"/>
    </source>
</evidence>
<dbReference type="GO" id="GO:0051539">
    <property type="term" value="F:4 iron, 4 sulfur cluster binding"/>
    <property type="evidence" value="ECO:0007669"/>
    <property type="project" value="UniProtKB-KW"/>
</dbReference>
<dbReference type="AlphaFoldDB" id="A0A8D5FE33"/>
<evidence type="ECO:0000313" key="7">
    <source>
        <dbReference type="Proteomes" id="UP000826725"/>
    </source>
</evidence>
<reference evidence="6" key="1">
    <citation type="submission" date="2020-09" db="EMBL/GenBank/DDBJ databases">
        <title>Desulfogranum mesoprofundum gen. nov., sp. nov., a novel mesophilic, sulfate-reducing chemolithoautotroph isolated from a deep-sea hydrothermal vent chimney in the Suiyo Seamount.</title>
        <authorList>
            <person name="Hashimoto Y."/>
            <person name="Nakagawa S."/>
        </authorList>
    </citation>
    <scope>NUCLEOTIDE SEQUENCE</scope>
    <source>
        <strain evidence="6">KT2</strain>
    </source>
</reference>
<evidence type="ECO:0000256" key="4">
    <source>
        <dbReference type="ARBA" id="ARBA00023014"/>
    </source>
</evidence>
<evidence type="ECO:0000259" key="5">
    <source>
        <dbReference type="PROSITE" id="PS51379"/>
    </source>
</evidence>
<protein>
    <recommendedName>
        <fullName evidence="5">4Fe-4S ferredoxin-type domain-containing protein</fullName>
    </recommendedName>
</protein>
<dbReference type="Pfam" id="PF14697">
    <property type="entry name" value="Fer4_21"/>
    <property type="match status" value="1"/>
</dbReference>
<organism evidence="6 7">
    <name type="scientific">Desulfomarina profundi</name>
    <dbReference type="NCBI Taxonomy" id="2772557"/>
    <lineage>
        <taxon>Bacteria</taxon>
        <taxon>Pseudomonadati</taxon>
        <taxon>Thermodesulfobacteriota</taxon>
        <taxon>Desulfobulbia</taxon>
        <taxon>Desulfobulbales</taxon>
        <taxon>Desulfobulbaceae</taxon>
        <taxon>Desulfomarina</taxon>
    </lineage>
</organism>
<gene>
    <name evidence="6" type="ORF">DGMP_05850</name>
</gene>
<evidence type="ECO:0000256" key="1">
    <source>
        <dbReference type="ARBA" id="ARBA00022485"/>
    </source>
</evidence>
<accession>A0A8D5FE33</accession>
<dbReference type="PROSITE" id="PS51379">
    <property type="entry name" value="4FE4S_FER_2"/>
    <property type="match status" value="3"/>
</dbReference>
<keyword evidence="3" id="KW-0408">Iron</keyword>
<dbReference type="KEGG" id="dbk:DGMP_05850"/>
<dbReference type="Pfam" id="PF12838">
    <property type="entry name" value="Fer4_7"/>
    <property type="match status" value="1"/>
</dbReference>
<name>A0A8D5FE33_9BACT</name>
<keyword evidence="1" id="KW-0004">4Fe-4S</keyword>
<evidence type="ECO:0000313" key="6">
    <source>
        <dbReference type="EMBL" id="BCL59892.1"/>
    </source>
</evidence>
<dbReference type="EMBL" id="AP024086">
    <property type="protein sequence ID" value="BCL59892.1"/>
    <property type="molecule type" value="Genomic_DNA"/>
</dbReference>
<proteinExistence type="predicted"/>
<feature type="domain" description="4Fe-4S ferredoxin-type" evidence="5">
    <location>
        <begin position="51"/>
        <end position="83"/>
    </location>
</feature>